<dbReference type="InterPro" id="IPR051785">
    <property type="entry name" value="MMCE/EMCE_epimerase"/>
</dbReference>
<dbReference type="GO" id="GO:0046872">
    <property type="term" value="F:metal ion binding"/>
    <property type="evidence" value="ECO:0007669"/>
    <property type="project" value="UniProtKB-KW"/>
</dbReference>
<proteinExistence type="predicted"/>
<sequence>MSPNEFQADAELTHLLVVRDLAAARDFYRDVVGAEVTREYAGTSAVLRLFGTWLLLVTGGGPTPDKPTVVFAPPDDVDRVSHEMTFRVRDCEAAYTELRRRGAVFLTPPVTSGAEIRCFFRDPDGHLLELSQVR</sequence>
<evidence type="ECO:0000313" key="3">
    <source>
        <dbReference type="EMBL" id="MQS15612.1"/>
    </source>
</evidence>
<organism evidence="3 4">
    <name type="scientific">Streptomyces kaniharaensis</name>
    <dbReference type="NCBI Taxonomy" id="212423"/>
    <lineage>
        <taxon>Bacteria</taxon>
        <taxon>Bacillati</taxon>
        <taxon>Actinomycetota</taxon>
        <taxon>Actinomycetes</taxon>
        <taxon>Kitasatosporales</taxon>
        <taxon>Streptomycetaceae</taxon>
        <taxon>Streptomyces</taxon>
    </lineage>
</organism>
<dbReference type="EMBL" id="WBOF01000001">
    <property type="protein sequence ID" value="MQS15612.1"/>
    <property type="molecule type" value="Genomic_DNA"/>
</dbReference>
<feature type="domain" description="VOC" evidence="2">
    <location>
        <begin position="9"/>
        <end position="133"/>
    </location>
</feature>
<dbReference type="GO" id="GO:0046491">
    <property type="term" value="P:L-methylmalonyl-CoA metabolic process"/>
    <property type="evidence" value="ECO:0007669"/>
    <property type="project" value="TreeGrafter"/>
</dbReference>
<keyword evidence="1" id="KW-0479">Metal-binding</keyword>
<dbReference type="Gene3D" id="3.10.180.10">
    <property type="entry name" value="2,3-Dihydroxybiphenyl 1,2-Dioxygenase, domain 1"/>
    <property type="match status" value="1"/>
</dbReference>
<dbReference type="GO" id="GO:0004493">
    <property type="term" value="F:methylmalonyl-CoA epimerase activity"/>
    <property type="evidence" value="ECO:0007669"/>
    <property type="project" value="TreeGrafter"/>
</dbReference>
<name>A0A6N7KVE9_9ACTN</name>
<dbReference type="Pfam" id="PF00903">
    <property type="entry name" value="Glyoxalase"/>
    <property type="match status" value="1"/>
</dbReference>
<evidence type="ECO:0000259" key="2">
    <source>
        <dbReference type="PROSITE" id="PS51819"/>
    </source>
</evidence>
<reference evidence="3 4" key="1">
    <citation type="submission" date="2019-09" db="EMBL/GenBank/DDBJ databases">
        <title>Genome Sequences of Streptomyces kaniharaensis ATCC 21070.</title>
        <authorList>
            <person name="Zhu W."/>
            <person name="De Crecy-Lagard V."/>
            <person name="Richards N.G."/>
        </authorList>
    </citation>
    <scope>NUCLEOTIDE SEQUENCE [LARGE SCALE GENOMIC DNA]</scope>
    <source>
        <strain evidence="3 4">SF-557</strain>
    </source>
</reference>
<dbReference type="InterPro" id="IPR004360">
    <property type="entry name" value="Glyas_Fos-R_dOase_dom"/>
</dbReference>
<protein>
    <submittedName>
        <fullName evidence="3">VOC family protein</fullName>
    </submittedName>
</protein>
<dbReference type="AlphaFoldDB" id="A0A6N7KVE9"/>
<keyword evidence="4" id="KW-1185">Reference proteome</keyword>
<dbReference type="SUPFAM" id="SSF54593">
    <property type="entry name" value="Glyoxalase/Bleomycin resistance protein/Dihydroxybiphenyl dioxygenase"/>
    <property type="match status" value="1"/>
</dbReference>
<comment type="caution">
    <text evidence="3">The sequence shown here is derived from an EMBL/GenBank/DDBJ whole genome shotgun (WGS) entry which is preliminary data.</text>
</comment>
<evidence type="ECO:0000313" key="4">
    <source>
        <dbReference type="Proteomes" id="UP000450000"/>
    </source>
</evidence>
<gene>
    <name evidence="3" type="ORF">F7Q99_25915</name>
</gene>
<dbReference type="InterPro" id="IPR029068">
    <property type="entry name" value="Glyas_Bleomycin-R_OHBP_Dase"/>
</dbReference>
<dbReference type="OrthoDB" id="9789841at2"/>
<dbReference type="InterPro" id="IPR037523">
    <property type="entry name" value="VOC_core"/>
</dbReference>
<accession>A0A6N7KVE9</accession>
<dbReference type="Proteomes" id="UP000450000">
    <property type="component" value="Unassembled WGS sequence"/>
</dbReference>
<dbReference type="CDD" id="cd06587">
    <property type="entry name" value="VOC"/>
    <property type="match status" value="1"/>
</dbReference>
<dbReference type="PANTHER" id="PTHR43048">
    <property type="entry name" value="METHYLMALONYL-COA EPIMERASE"/>
    <property type="match status" value="1"/>
</dbReference>
<dbReference type="PROSITE" id="PS51819">
    <property type="entry name" value="VOC"/>
    <property type="match status" value="1"/>
</dbReference>
<dbReference type="RefSeq" id="WP_153465215.1">
    <property type="nucleotide sequence ID" value="NZ_WBOF01000001.1"/>
</dbReference>
<evidence type="ECO:0000256" key="1">
    <source>
        <dbReference type="ARBA" id="ARBA00022723"/>
    </source>
</evidence>
<dbReference type="PANTHER" id="PTHR43048:SF4">
    <property type="entry name" value="RING-CLEAVING DIOXYGENASE-RELATED"/>
    <property type="match status" value="1"/>
</dbReference>